<dbReference type="EnsemblMetazoa" id="ENSAATROPT008261">
    <property type="protein sequence ID" value="ENSAATROPP007425"/>
    <property type="gene ID" value="ENSAATROPG006723"/>
</dbReference>
<dbReference type="SMART" id="SM00389">
    <property type="entry name" value="HOX"/>
    <property type="match status" value="1"/>
</dbReference>
<proteinExistence type="predicted"/>
<accession>A0AAG5D963</accession>
<dbReference type="InterPro" id="IPR017970">
    <property type="entry name" value="Homeobox_CS"/>
</dbReference>
<dbReference type="GO" id="GO:0000977">
    <property type="term" value="F:RNA polymerase II transcription regulatory region sequence-specific DNA binding"/>
    <property type="evidence" value="ECO:0007669"/>
    <property type="project" value="TreeGrafter"/>
</dbReference>
<dbReference type="CDD" id="cd00086">
    <property type="entry name" value="homeodomain"/>
    <property type="match status" value="1"/>
</dbReference>
<dbReference type="GO" id="GO:0000981">
    <property type="term" value="F:DNA-binding transcription factor activity, RNA polymerase II-specific"/>
    <property type="evidence" value="ECO:0007669"/>
    <property type="project" value="InterPro"/>
</dbReference>
<evidence type="ECO:0000256" key="3">
    <source>
        <dbReference type="ARBA" id="ARBA00023155"/>
    </source>
</evidence>
<dbReference type="InterPro" id="IPR042982">
    <property type="entry name" value="GBX-1/2"/>
</dbReference>
<dbReference type="Gene3D" id="1.10.10.60">
    <property type="entry name" value="Homeodomain-like"/>
    <property type="match status" value="1"/>
</dbReference>
<feature type="compositionally biased region" description="Pro residues" evidence="8">
    <location>
        <begin position="175"/>
        <end position="185"/>
    </location>
</feature>
<dbReference type="GO" id="GO:0051960">
    <property type="term" value="P:regulation of nervous system development"/>
    <property type="evidence" value="ECO:0007669"/>
    <property type="project" value="TreeGrafter"/>
</dbReference>
<dbReference type="SUPFAM" id="SSF46689">
    <property type="entry name" value="Homeodomain-like"/>
    <property type="match status" value="1"/>
</dbReference>
<feature type="domain" description="Homeobox" evidence="9">
    <location>
        <begin position="354"/>
        <end position="414"/>
    </location>
</feature>
<evidence type="ECO:0000256" key="6">
    <source>
        <dbReference type="PROSITE-ProRule" id="PRU00108"/>
    </source>
</evidence>
<evidence type="ECO:0000313" key="10">
    <source>
        <dbReference type="EnsemblMetazoa" id="ENSAATROPP007425"/>
    </source>
</evidence>
<organism evidence="10 11">
    <name type="scientific">Anopheles atroparvus</name>
    <name type="common">European mosquito</name>
    <dbReference type="NCBI Taxonomy" id="41427"/>
    <lineage>
        <taxon>Eukaryota</taxon>
        <taxon>Metazoa</taxon>
        <taxon>Ecdysozoa</taxon>
        <taxon>Arthropoda</taxon>
        <taxon>Hexapoda</taxon>
        <taxon>Insecta</taxon>
        <taxon>Pterygota</taxon>
        <taxon>Neoptera</taxon>
        <taxon>Endopterygota</taxon>
        <taxon>Diptera</taxon>
        <taxon>Nematocera</taxon>
        <taxon>Culicoidea</taxon>
        <taxon>Culicidae</taxon>
        <taxon>Anophelinae</taxon>
        <taxon>Anopheles</taxon>
    </lineage>
</organism>
<dbReference type="PROSITE" id="PS00027">
    <property type="entry name" value="HOMEOBOX_1"/>
    <property type="match status" value="1"/>
</dbReference>
<protein>
    <recommendedName>
        <fullName evidence="5">Homeobox protein unplugged</fullName>
    </recommendedName>
</protein>
<feature type="compositionally biased region" description="Low complexity" evidence="8">
    <location>
        <begin position="86"/>
        <end position="98"/>
    </location>
</feature>
<keyword evidence="4 6" id="KW-0539">Nucleus</keyword>
<sequence>MDKLSTVPVSRGVTDVKYSRPPPSSSFTIENLIAVKRRRSVASDSSDHQPPLGGGREPSLSPVIDPVERGSDSPQPPLTGGTFPDASSQQQQQQQQYLAAAAAAAAAAAGYSAAMLSFSTFPHQLYHPWAPGRYLSQAANEKLSSFLFHHSSGANKSHSSEPHHPPSSYPSIDSHPPPPPPPSVPVPSAHGMSLPGTTGDGGASPRTPARSGDKFCPSEADLLSKVYVAAAYQHHQPGLPFPGSLEPNLPHPAPNPVLHRPQTHPDHETGTFGGSEATPPSVLPVDGGDGDEDGGDSADGSAYSDDISLSLSPAGCGKSADLGDSDSDACSEDDGTPNSSSSGRHKSGSGTEGSKSRRRRTAFTSEQLLELEREFHAKKYLSLTERSQIATSLKLSEVQVKIWFQNRRAKWKRVKAGLNSHGLGGRSASG</sequence>
<keyword evidence="2 6" id="KW-0238">DNA-binding</keyword>
<dbReference type="Pfam" id="PF00046">
    <property type="entry name" value="Homeodomain"/>
    <property type="match status" value="1"/>
</dbReference>
<dbReference type="PANTHER" id="PTHR24334:SF0">
    <property type="entry name" value="HOMEOBOX PROTEIN UNPLUGGED"/>
    <property type="match status" value="1"/>
</dbReference>
<feature type="region of interest" description="Disordered" evidence="8">
    <location>
        <begin position="1"/>
        <end position="98"/>
    </location>
</feature>
<keyword evidence="11" id="KW-1185">Reference proteome</keyword>
<feature type="DNA-binding region" description="Homeobox" evidence="6">
    <location>
        <begin position="356"/>
        <end position="415"/>
    </location>
</feature>
<feature type="compositionally biased region" description="Acidic residues" evidence="8">
    <location>
        <begin position="323"/>
        <end position="335"/>
    </location>
</feature>
<dbReference type="PANTHER" id="PTHR24334">
    <property type="entry name" value="HOMEOBOX PROTEIN GBX"/>
    <property type="match status" value="1"/>
</dbReference>
<dbReference type="GO" id="GO:0005634">
    <property type="term" value="C:nucleus"/>
    <property type="evidence" value="ECO:0007669"/>
    <property type="project" value="UniProtKB-SubCell"/>
</dbReference>
<comment type="subcellular location">
    <subcellularLocation>
        <location evidence="1 6 7">Nucleus</location>
    </subcellularLocation>
</comment>
<dbReference type="PROSITE" id="PS50071">
    <property type="entry name" value="HOMEOBOX_2"/>
    <property type="match status" value="1"/>
</dbReference>
<dbReference type="InterPro" id="IPR009057">
    <property type="entry name" value="Homeodomain-like_sf"/>
</dbReference>
<dbReference type="InterPro" id="IPR001356">
    <property type="entry name" value="HD"/>
</dbReference>
<evidence type="ECO:0000256" key="7">
    <source>
        <dbReference type="RuleBase" id="RU000682"/>
    </source>
</evidence>
<dbReference type="AlphaFoldDB" id="A0AAG5D963"/>
<evidence type="ECO:0000256" key="1">
    <source>
        <dbReference type="ARBA" id="ARBA00004123"/>
    </source>
</evidence>
<dbReference type="Proteomes" id="UP000075880">
    <property type="component" value="Unassembled WGS sequence"/>
</dbReference>
<evidence type="ECO:0000313" key="11">
    <source>
        <dbReference type="Proteomes" id="UP000075880"/>
    </source>
</evidence>
<feature type="region of interest" description="Disordered" evidence="8">
    <location>
        <begin position="239"/>
        <end position="365"/>
    </location>
</feature>
<keyword evidence="3 6" id="KW-0371">Homeobox</keyword>
<evidence type="ECO:0000256" key="5">
    <source>
        <dbReference type="ARBA" id="ARBA00068822"/>
    </source>
</evidence>
<name>A0AAG5D963_ANOAO</name>
<dbReference type="PRINTS" id="PR00024">
    <property type="entry name" value="HOMEOBOX"/>
</dbReference>
<dbReference type="InterPro" id="IPR020479">
    <property type="entry name" value="HD_metazoa"/>
</dbReference>
<evidence type="ECO:0000256" key="2">
    <source>
        <dbReference type="ARBA" id="ARBA00023125"/>
    </source>
</evidence>
<feature type="region of interest" description="Disordered" evidence="8">
    <location>
        <begin position="151"/>
        <end position="216"/>
    </location>
</feature>
<reference evidence="10" key="1">
    <citation type="submission" date="2024-04" db="UniProtKB">
        <authorList>
            <consortium name="EnsemblMetazoa"/>
        </authorList>
    </citation>
    <scope>IDENTIFICATION</scope>
    <source>
        <strain evidence="10">EBRO</strain>
    </source>
</reference>
<evidence type="ECO:0000259" key="9">
    <source>
        <dbReference type="PROSITE" id="PS50071"/>
    </source>
</evidence>
<evidence type="ECO:0000256" key="8">
    <source>
        <dbReference type="SAM" id="MobiDB-lite"/>
    </source>
</evidence>
<evidence type="ECO:0000256" key="4">
    <source>
        <dbReference type="ARBA" id="ARBA00023242"/>
    </source>
</evidence>
<dbReference type="FunFam" id="1.10.10.60:FF:000360">
    <property type="entry name" value="Gastrulation brain homeobox"/>
    <property type="match status" value="1"/>
</dbReference>